<dbReference type="NCBIfam" id="TIGR00807">
    <property type="entry name" value="malonate_madL"/>
    <property type="match status" value="1"/>
</dbReference>
<dbReference type="InterPro" id="IPR004690">
    <property type="entry name" value="Maln_transptMadL"/>
</dbReference>
<feature type="transmembrane region" description="Helical" evidence="1">
    <location>
        <begin position="7"/>
        <end position="27"/>
    </location>
</feature>
<dbReference type="EMBL" id="FZOJ01000013">
    <property type="protein sequence ID" value="SNS55963.1"/>
    <property type="molecule type" value="Genomic_DNA"/>
</dbReference>
<proteinExistence type="predicted"/>
<feature type="transmembrane region" description="Helical" evidence="1">
    <location>
        <begin position="88"/>
        <end position="113"/>
    </location>
</feature>
<keyword evidence="1" id="KW-0812">Transmembrane</keyword>
<accession>A0A239FI62</accession>
<dbReference type="GO" id="GO:0016020">
    <property type="term" value="C:membrane"/>
    <property type="evidence" value="ECO:0007669"/>
    <property type="project" value="InterPro"/>
</dbReference>
<keyword evidence="3" id="KW-1185">Reference proteome</keyword>
<dbReference type="Pfam" id="PF03817">
    <property type="entry name" value="MadL"/>
    <property type="match status" value="1"/>
</dbReference>
<dbReference type="RefSeq" id="WP_089283452.1">
    <property type="nucleotide sequence ID" value="NZ_FZOJ01000013.1"/>
</dbReference>
<organism evidence="2 3">
    <name type="scientific">Anaerovirgula multivorans</name>
    <dbReference type="NCBI Taxonomy" id="312168"/>
    <lineage>
        <taxon>Bacteria</taxon>
        <taxon>Bacillati</taxon>
        <taxon>Bacillota</taxon>
        <taxon>Clostridia</taxon>
        <taxon>Peptostreptococcales</taxon>
        <taxon>Natronincolaceae</taxon>
        <taxon>Anaerovirgula</taxon>
    </lineage>
</organism>
<reference evidence="3" key="1">
    <citation type="submission" date="2017-06" db="EMBL/GenBank/DDBJ databases">
        <authorList>
            <person name="Varghese N."/>
            <person name="Submissions S."/>
        </authorList>
    </citation>
    <scope>NUCLEOTIDE SEQUENCE [LARGE SCALE GENOMIC DNA]</scope>
    <source>
        <strain evidence="3">SCA</strain>
    </source>
</reference>
<keyword evidence="1" id="KW-1133">Transmembrane helix</keyword>
<evidence type="ECO:0000313" key="2">
    <source>
        <dbReference type="EMBL" id="SNS55963.1"/>
    </source>
</evidence>
<keyword evidence="1" id="KW-0472">Membrane</keyword>
<sequence>MEIYGFGLVALCMFIGSFIGRFIGDIIGVQGDVGGVGFAMLLLVLVTNYFEKKGKHFDEKTSKGIVFLSALYIPVVVAMASIQNVVAAFAGGLVAFAAGGLATIGGLLLVPIISKLTVKEDMKMEDKK</sequence>
<feature type="transmembrane region" description="Helical" evidence="1">
    <location>
        <begin position="33"/>
        <end position="50"/>
    </location>
</feature>
<gene>
    <name evidence="2" type="ORF">SAMN05446037_10133</name>
</gene>
<dbReference type="OrthoDB" id="286752at2"/>
<feature type="transmembrane region" description="Helical" evidence="1">
    <location>
        <begin position="62"/>
        <end position="82"/>
    </location>
</feature>
<dbReference type="AlphaFoldDB" id="A0A239FI62"/>
<protein>
    <submittedName>
        <fullName evidence="2">Malonate transporter, MadL subunit</fullName>
    </submittedName>
</protein>
<dbReference type="Proteomes" id="UP000198304">
    <property type="component" value="Unassembled WGS sequence"/>
</dbReference>
<evidence type="ECO:0000313" key="3">
    <source>
        <dbReference type="Proteomes" id="UP000198304"/>
    </source>
</evidence>
<name>A0A239FI62_9FIRM</name>
<evidence type="ECO:0000256" key="1">
    <source>
        <dbReference type="SAM" id="Phobius"/>
    </source>
</evidence>